<feature type="compositionally biased region" description="Polar residues" evidence="1">
    <location>
        <begin position="113"/>
        <end position="124"/>
    </location>
</feature>
<evidence type="ECO:0000313" key="3">
    <source>
        <dbReference type="Proteomes" id="UP001164746"/>
    </source>
</evidence>
<feature type="region of interest" description="Disordered" evidence="1">
    <location>
        <begin position="68"/>
        <end position="124"/>
    </location>
</feature>
<keyword evidence="3" id="KW-1185">Reference proteome</keyword>
<dbReference type="EMBL" id="CP111024">
    <property type="protein sequence ID" value="WAR23285.1"/>
    <property type="molecule type" value="Genomic_DNA"/>
</dbReference>
<evidence type="ECO:0000256" key="1">
    <source>
        <dbReference type="SAM" id="MobiDB-lite"/>
    </source>
</evidence>
<sequence>MDPRSACRLRRAIPCGRPDVRDASDTQRALQQTLLSCSNRVPGGQGEIRQTMERHCNPNVEHTQHVSLDMANTKSTGQRSGTQPTDRQRIRPPSKHVQVVHGSPGRCRVSPNLYISPSSSLHKY</sequence>
<reference evidence="2" key="1">
    <citation type="submission" date="2022-11" db="EMBL/GenBank/DDBJ databases">
        <title>Centuries of genome instability and evolution in soft-shell clam transmissible cancer (bioRxiv).</title>
        <authorList>
            <person name="Hart S.F.M."/>
            <person name="Yonemitsu M.A."/>
            <person name="Giersch R.M."/>
            <person name="Beal B.F."/>
            <person name="Arriagada G."/>
            <person name="Davis B.W."/>
            <person name="Ostrander E.A."/>
            <person name="Goff S.P."/>
            <person name="Metzger M.J."/>
        </authorList>
    </citation>
    <scope>NUCLEOTIDE SEQUENCE</scope>
    <source>
        <strain evidence="2">MELC-2E11</strain>
        <tissue evidence="2">Siphon/mantle</tissue>
    </source>
</reference>
<gene>
    <name evidence="2" type="ORF">MAR_036954</name>
</gene>
<name>A0ABY7FM63_MYAAR</name>
<accession>A0ABY7FM63</accession>
<evidence type="ECO:0000313" key="2">
    <source>
        <dbReference type="EMBL" id="WAR23285.1"/>
    </source>
</evidence>
<protein>
    <submittedName>
        <fullName evidence="2">Uncharacterized protein</fullName>
    </submittedName>
</protein>
<dbReference type="Proteomes" id="UP001164746">
    <property type="component" value="Chromosome 13"/>
</dbReference>
<feature type="compositionally biased region" description="Polar residues" evidence="1">
    <location>
        <begin position="70"/>
        <end position="85"/>
    </location>
</feature>
<proteinExistence type="predicted"/>
<organism evidence="2 3">
    <name type="scientific">Mya arenaria</name>
    <name type="common">Soft-shell clam</name>
    <dbReference type="NCBI Taxonomy" id="6604"/>
    <lineage>
        <taxon>Eukaryota</taxon>
        <taxon>Metazoa</taxon>
        <taxon>Spiralia</taxon>
        <taxon>Lophotrochozoa</taxon>
        <taxon>Mollusca</taxon>
        <taxon>Bivalvia</taxon>
        <taxon>Autobranchia</taxon>
        <taxon>Heteroconchia</taxon>
        <taxon>Euheterodonta</taxon>
        <taxon>Imparidentia</taxon>
        <taxon>Neoheterodontei</taxon>
        <taxon>Myida</taxon>
        <taxon>Myoidea</taxon>
        <taxon>Myidae</taxon>
        <taxon>Mya</taxon>
    </lineage>
</organism>